<evidence type="ECO:0000256" key="4">
    <source>
        <dbReference type="ARBA" id="ARBA00022825"/>
    </source>
</evidence>
<keyword evidence="3 5" id="KW-0378">Hydrolase</keyword>
<evidence type="ECO:0000256" key="3">
    <source>
        <dbReference type="ARBA" id="ARBA00022801"/>
    </source>
</evidence>
<evidence type="ECO:0000256" key="2">
    <source>
        <dbReference type="ARBA" id="ARBA00022670"/>
    </source>
</evidence>
<keyword evidence="6" id="KW-1133">Transmembrane helix</keyword>
<dbReference type="SMART" id="SM00228">
    <property type="entry name" value="PDZ"/>
    <property type="match status" value="1"/>
</dbReference>
<dbReference type="CDD" id="cd06782">
    <property type="entry name" value="cpPDZ_CPP-like"/>
    <property type="match status" value="1"/>
</dbReference>
<dbReference type="GO" id="GO:0008236">
    <property type="term" value="F:serine-type peptidase activity"/>
    <property type="evidence" value="ECO:0007669"/>
    <property type="project" value="UniProtKB-KW"/>
</dbReference>
<dbReference type="GO" id="GO:0007165">
    <property type="term" value="P:signal transduction"/>
    <property type="evidence" value="ECO:0007669"/>
    <property type="project" value="TreeGrafter"/>
</dbReference>
<dbReference type="GO" id="GO:0030288">
    <property type="term" value="C:outer membrane-bounded periplasmic space"/>
    <property type="evidence" value="ECO:0007669"/>
    <property type="project" value="TreeGrafter"/>
</dbReference>
<dbReference type="Pfam" id="PF03572">
    <property type="entry name" value="Peptidase_S41"/>
    <property type="match status" value="1"/>
</dbReference>
<dbReference type="PROSITE" id="PS50106">
    <property type="entry name" value="PDZ"/>
    <property type="match status" value="1"/>
</dbReference>
<dbReference type="PANTHER" id="PTHR32060:SF30">
    <property type="entry name" value="CARBOXY-TERMINAL PROCESSING PROTEASE CTPA"/>
    <property type="match status" value="1"/>
</dbReference>
<dbReference type="InterPro" id="IPR041489">
    <property type="entry name" value="PDZ_6"/>
</dbReference>
<accession>A0A7C3IJN0</accession>
<feature type="transmembrane region" description="Helical" evidence="6">
    <location>
        <begin position="17"/>
        <end position="35"/>
    </location>
</feature>
<keyword evidence="6" id="KW-0472">Membrane</keyword>
<dbReference type="InterPro" id="IPR004447">
    <property type="entry name" value="Peptidase_S41A"/>
</dbReference>
<dbReference type="GO" id="GO:0006508">
    <property type="term" value="P:proteolysis"/>
    <property type="evidence" value="ECO:0007669"/>
    <property type="project" value="UniProtKB-KW"/>
</dbReference>
<protein>
    <submittedName>
        <fullName evidence="8">Peptidase S41</fullName>
    </submittedName>
</protein>
<keyword evidence="2 5" id="KW-0645">Protease</keyword>
<gene>
    <name evidence="8" type="ORF">ENS59_14215</name>
</gene>
<dbReference type="Gene3D" id="3.30.750.44">
    <property type="match status" value="1"/>
</dbReference>
<evidence type="ECO:0000256" key="5">
    <source>
        <dbReference type="RuleBase" id="RU004404"/>
    </source>
</evidence>
<evidence type="ECO:0000313" key="8">
    <source>
        <dbReference type="EMBL" id="HFH30641.1"/>
    </source>
</evidence>
<feature type="domain" description="PDZ" evidence="7">
    <location>
        <begin position="99"/>
        <end position="189"/>
    </location>
</feature>
<dbReference type="SUPFAM" id="SSF50156">
    <property type="entry name" value="PDZ domain-like"/>
    <property type="match status" value="1"/>
</dbReference>
<dbReference type="AlphaFoldDB" id="A0A7C3IJN0"/>
<reference evidence="8" key="1">
    <citation type="journal article" date="2020" name="mSystems">
        <title>Genome- and Community-Level Interaction Insights into Carbon Utilization and Element Cycling Functions of Hydrothermarchaeota in Hydrothermal Sediment.</title>
        <authorList>
            <person name="Zhou Z."/>
            <person name="Liu Y."/>
            <person name="Xu W."/>
            <person name="Pan J."/>
            <person name="Luo Z.H."/>
            <person name="Li M."/>
        </authorList>
    </citation>
    <scope>NUCLEOTIDE SEQUENCE [LARGE SCALE GENOMIC DNA]</scope>
    <source>
        <strain evidence="8">SpSt-503</strain>
    </source>
</reference>
<dbReference type="Pfam" id="PF17820">
    <property type="entry name" value="PDZ_6"/>
    <property type="match status" value="1"/>
</dbReference>
<dbReference type="CDD" id="cd07560">
    <property type="entry name" value="Peptidase_S41_CPP"/>
    <property type="match status" value="1"/>
</dbReference>
<dbReference type="Gene3D" id="2.30.42.10">
    <property type="match status" value="1"/>
</dbReference>
<comment type="similarity">
    <text evidence="1 5">Belongs to the peptidase S41A family.</text>
</comment>
<dbReference type="Pfam" id="PF22694">
    <property type="entry name" value="CtpB_N-like"/>
    <property type="match status" value="1"/>
</dbReference>
<dbReference type="GO" id="GO:0004175">
    <property type="term" value="F:endopeptidase activity"/>
    <property type="evidence" value="ECO:0007669"/>
    <property type="project" value="TreeGrafter"/>
</dbReference>
<evidence type="ECO:0000256" key="1">
    <source>
        <dbReference type="ARBA" id="ARBA00009179"/>
    </source>
</evidence>
<dbReference type="InterPro" id="IPR005151">
    <property type="entry name" value="Tail-specific_protease"/>
</dbReference>
<proteinExistence type="inferred from homology"/>
<dbReference type="InterPro" id="IPR001478">
    <property type="entry name" value="PDZ"/>
</dbReference>
<dbReference type="SUPFAM" id="SSF52096">
    <property type="entry name" value="ClpP/crotonase"/>
    <property type="match status" value="1"/>
</dbReference>
<dbReference type="InterPro" id="IPR029045">
    <property type="entry name" value="ClpP/crotonase-like_dom_sf"/>
</dbReference>
<dbReference type="InterPro" id="IPR055210">
    <property type="entry name" value="CtpA/B_N"/>
</dbReference>
<keyword evidence="4 5" id="KW-0720">Serine protease</keyword>
<evidence type="ECO:0000259" key="7">
    <source>
        <dbReference type="PROSITE" id="PS50106"/>
    </source>
</evidence>
<organism evidence="8">
    <name type="scientific">Gracilinema caldarium</name>
    <dbReference type="NCBI Taxonomy" id="215591"/>
    <lineage>
        <taxon>Bacteria</taxon>
        <taxon>Pseudomonadati</taxon>
        <taxon>Spirochaetota</taxon>
        <taxon>Spirochaetia</taxon>
        <taxon>Spirochaetales</taxon>
        <taxon>Breznakiellaceae</taxon>
        <taxon>Gracilinema</taxon>
    </lineage>
</organism>
<dbReference type="InterPro" id="IPR036034">
    <property type="entry name" value="PDZ_sf"/>
</dbReference>
<dbReference type="Gene3D" id="3.90.226.10">
    <property type="entry name" value="2-enoyl-CoA Hydratase, Chain A, domain 1"/>
    <property type="match status" value="1"/>
</dbReference>
<dbReference type="SMART" id="SM00245">
    <property type="entry name" value="TSPc"/>
    <property type="match status" value="1"/>
</dbReference>
<dbReference type="EMBL" id="DSVL01000435">
    <property type="protein sequence ID" value="HFH30641.1"/>
    <property type="molecule type" value="Genomic_DNA"/>
</dbReference>
<dbReference type="NCBIfam" id="TIGR00225">
    <property type="entry name" value="prc"/>
    <property type="match status" value="1"/>
</dbReference>
<name>A0A7C3IJN0_9SPIR</name>
<comment type="caution">
    <text evidence="8">The sequence shown here is derived from an EMBL/GenBank/DDBJ whole genome shotgun (WGS) entry which is preliminary data.</text>
</comment>
<dbReference type="PANTHER" id="PTHR32060">
    <property type="entry name" value="TAIL-SPECIFIC PROTEASE"/>
    <property type="match status" value="1"/>
</dbReference>
<evidence type="ECO:0000256" key="6">
    <source>
        <dbReference type="SAM" id="Phobius"/>
    </source>
</evidence>
<sequence length="500" mass="55076">MNEPNTIIPQKKRSHSIIWIGSSLFFGLLFLFVAVSDIQAQNKGNAEQNYPAIIQNVYDFILRHYVDAVDPKTLYEGAMKGMFEALKDPYSTFLTEADMSDLNDTTQGSFGGVGLYISKPSGPRPDGQPPYVEVAAPIEDSPGWRAGIQPGDLIIEINGENTEKLTMDQVLSKLRGVPGTEVTILIRRGDKMEFPVKLTRAIIEVPTVKHAMIGSDIGYVRIITFTPMTIERVQQAINEFKKNNYKAVIVDLRNNYGGLLSAAIGVSDLFLDGGVVVSTKSRLPDENAVFTARKNPLVPATIPVVVLINRGSASASEIVAGALKDRGRAYLIGERSFGKGSVQQVYPIDGSGFKLTMARYYTPSDVNIDKKGIPPDQEVKVPELTEKEAEALNKLINDNKIPAFVKAEPSASPERIEAFAKQLSASYGLEIHLLKRLIRDERNRTSIAPVFDLEYDIQLQEAVKVLRQENVAELLKSAKTLKQLQDESAAKETAETPQKP</sequence>
<keyword evidence="6" id="KW-0812">Transmembrane</keyword>